<organism evidence="1 2">
    <name type="scientific">Caloranaerobacter azorensis</name>
    <dbReference type="NCBI Taxonomy" id="116090"/>
    <lineage>
        <taxon>Bacteria</taxon>
        <taxon>Bacillati</taxon>
        <taxon>Bacillota</taxon>
        <taxon>Tissierellia</taxon>
        <taxon>Tissierellales</taxon>
        <taxon>Thermohalobacteraceae</taxon>
        <taxon>Caloranaerobacter</taxon>
    </lineage>
</organism>
<proteinExistence type="predicted"/>
<dbReference type="KEGG" id="cazo:G3A45_12000"/>
<reference evidence="1 2" key="1">
    <citation type="submission" date="2020-02" db="EMBL/GenBank/DDBJ databases">
        <title>Thermophilic hydrogen producing bacteria, Caloranaerobacter azorensis.</title>
        <authorList>
            <person name="Baek K."/>
        </authorList>
    </citation>
    <scope>NUCLEOTIDE SEQUENCE [LARGE SCALE GENOMIC DNA]</scope>
    <source>
        <strain evidence="1 2">T3-1</strain>
    </source>
</reference>
<gene>
    <name evidence="1" type="ORF">G3A45_12000</name>
</gene>
<evidence type="ECO:0000313" key="2">
    <source>
        <dbReference type="Proteomes" id="UP000464452"/>
    </source>
</evidence>
<dbReference type="Pfam" id="PF07799">
    <property type="entry name" value="DUF1643"/>
    <property type="match status" value="1"/>
</dbReference>
<dbReference type="EMBL" id="CP048617">
    <property type="protein sequence ID" value="QIB27927.1"/>
    <property type="molecule type" value="Genomic_DNA"/>
</dbReference>
<sequence>MPITQKTTIKTEAHFSKDGKHRYLLKKEWNKNKKKAMVMMINPSSADGMVIDHTTMYVINNLSKLDFGSVDIVNMFSKIDIRLSSRQNIKELVDKENDDYIEKSAAKADYIIIAWGSIGENNKKIKERQKEIFNLLKKYKDKLYIICDSRGKGGYHPLAPQIRHSWKLEKINLEDDLKIK</sequence>
<accession>A0A6P1YFQ8</accession>
<dbReference type="AlphaFoldDB" id="A0A6P1YFQ8"/>
<dbReference type="Proteomes" id="UP000464452">
    <property type="component" value="Chromosome"/>
</dbReference>
<protein>
    <submittedName>
        <fullName evidence="1">DUF1643 domain-containing protein</fullName>
    </submittedName>
</protein>
<dbReference type="InterPro" id="IPR012441">
    <property type="entry name" value="DUF1643"/>
</dbReference>
<dbReference type="RefSeq" id="WP_163235791.1">
    <property type="nucleotide sequence ID" value="NZ_CP048617.1"/>
</dbReference>
<evidence type="ECO:0000313" key="1">
    <source>
        <dbReference type="EMBL" id="QIB27927.1"/>
    </source>
</evidence>
<name>A0A6P1YFQ8_9FIRM</name>